<dbReference type="Ensembl" id="ENSUAMT00000038855.1">
    <property type="protein sequence ID" value="ENSUAMP00000034894.1"/>
    <property type="gene ID" value="ENSUAMG00000026514.1"/>
</dbReference>
<dbReference type="OMA" id="THCNSSH"/>
<dbReference type="Proteomes" id="UP000291022">
    <property type="component" value="Unassembled WGS sequence"/>
</dbReference>
<proteinExistence type="predicted"/>
<organism evidence="2 3">
    <name type="scientific">Ursus americanus</name>
    <name type="common">American black bear</name>
    <name type="synonym">Euarctos americanus</name>
    <dbReference type="NCBI Taxonomy" id="9643"/>
    <lineage>
        <taxon>Eukaryota</taxon>
        <taxon>Metazoa</taxon>
        <taxon>Chordata</taxon>
        <taxon>Craniata</taxon>
        <taxon>Vertebrata</taxon>
        <taxon>Euteleostomi</taxon>
        <taxon>Mammalia</taxon>
        <taxon>Eutheria</taxon>
        <taxon>Laurasiatheria</taxon>
        <taxon>Carnivora</taxon>
        <taxon>Caniformia</taxon>
        <taxon>Ursidae</taxon>
        <taxon>Ursus</taxon>
    </lineage>
</organism>
<evidence type="ECO:0000313" key="2">
    <source>
        <dbReference type="Ensembl" id="ENSUAMP00000034894.1"/>
    </source>
</evidence>
<evidence type="ECO:0000313" key="3">
    <source>
        <dbReference type="Proteomes" id="UP000291022"/>
    </source>
</evidence>
<feature type="region of interest" description="Disordered" evidence="1">
    <location>
        <begin position="1"/>
        <end position="23"/>
    </location>
</feature>
<keyword evidence="3" id="KW-1185">Reference proteome</keyword>
<protein>
    <submittedName>
        <fullName evidence="2">Uncharacterized protein</fullName>
    </submittedName>
</protein>
<feature type="compositionally biased region" description="Polar residues" evidence="1">
    <location>
        <begin position="1"/>
        <end position="15"/>
    </location>
</feature>
<dbReference type="AlphaFoldDB" id="A0A452SQD0"/>
<sequence length="113" mass="12319">MNSPSTRYTSFSKSGKLNRGSNRRLPLEILSSANVISYISGLKVFDCHDALGDSCGVPPSSVDQPPSVLNCHRPFILLNNTPTHCNSSHKPLQTAPIPPTPLRGVFRVQTTYL</sequence>
<reference evidence="2" key="3">
    <citation type="submission" date="2025-09" db="UniProtKB">
        <authorList>
            <consortium name="Ensembl"/>
        </authorList>
    </citation>
    <scope>IDENTIFICATION</scope>
</reference>
<accession>A0A452SQD0</accession>
<evidence type="ECO:0000256" key="1">
    <source>
        <dbReference type="SAM" id="MobiDB-lite"/>
    </source>
</evidence>
<dbReference type="GeneTree" id="ENSGT00800000125304"/>
<reference evidence="3" key="1">
    <citation type="submission" date="2016-06" db="EMBL/GenBank/DDBJ databases">
        <title>De novo assembly and RNA-Seq shows season-dependent expression and editing in black bear kidneys.</title>
        <authorList>
            <person name="Korstanje R."/>
            <person name="Srivastava A."/>
            <person name="Sarsani V.K."/>
            <person name="Sheehan S.M."/>
            <person name="Seger R.L."/>
            <person name="Barter M.E."/>
            <person name="Lindqvist C."/>
            <person name="Brody L.C."/>
            <person name="Mullikin J.C."/>
        </authorList>
    </citation>
    <scope>NUCLEOTIDE SEQUENCE [LARGE SCALE GENOMIC DNA]</scope>
</reference>
<reference evidence="2" key="2">
    <citation type="submission" date="2025-08" db="UniProtKB">
        <authorList>
            <consortium name="Ensembl"/>
        </authorList>
    </citation>
    <scope>IDENTIFICATION</scope>
</reference>
<name>A0A452SQD0_URSAM</name>